<feature type="transmembrane region" description="Helical" evidence="1">
    <location>
        <begin position="412"/>
        <end position="429"/>
    </location>
</feature>
<evidence type="ECO:0000256" key="1">
    <source>
        <dbReference type="SAM" id="Phobius"/>
    </source>
</evidence>
<dbReference type="InterPro" id="IPR002823">
    <property type="entry name" value="DUF112_TM"/>
</dbReference>
<dbReference type="AlphaFoldDB" id="A0ABD5SM46"/>
<protein>
    <submittedName>
        <fullName evidence="3">Tripartite tricarboxylate transporter permease</fullName>
    </submittedName>
</protein>
<dbReference type="Pfam" id="PF01970">
    <property type="entry name" value="TctA"/>
    <property type="match status" value="1"/>
</dbReference>
<feature type="transmembrane region" description="Helical" evidence="1">
    <location>
        <begin position="366"/>
        <end position="383"/>
    </location>
</feature>
<keyword evidence="1" id="KW-1133">Transmembrane helix</keyword>
<reference evidence="3 4" key="1">
    <citation type="journal article" date="2019" name="Int. J. Syst. Evol. Microbiol.">
        <title>The Global Catalogue of Microorganisms (GCM) 10K type strain sequencing project: providing services to taxonomists for standard genome sequencing and annotation.</title>
        <authorList>
            <consortium name="The Broad Institute Genomics Platform"/>
            <consortium name="The Broad Institute Genome Sequencing Center for Infectious Disease"/>
            <person name="Wu L."/>
            <person name="Ma J."/>
        </authorList>
    </citation>
    <scope>NUCLEOTIDE SEQUENCE [LARGE SCALE GENOMIC DNA]</scope>
    <source>
        <strain evidence="3 4">LMG 29247</strain>
    </source>
</reference>
<keyword evidence="1" id="KW-0472">Membrane</keyword>
<keyword evidence="1" id="KW-0812">Transmembrane</keyword>
<dbReference type="Proteomes" id="UP001596383">
    <property type="component" value="Unassembled WGS sequence"/>
</dbReference>
<feature type="transmembrane region" description="Helical" evidence="1">
    <location>
        <begin position="170"/>
        <end position="193"/>
    </location>
</feature>
<feature type="transmembrane region" description="Helical" evidence="1">
    <location>
        <begin position="332"/>
        <end position="354"/>
    </location>
</feature>
<feature type="transmembrane region" description="Helical" evidence="1">
    <location>
        <begin position="86"/>
        <end position="109"/>
    </location>
</feature>
<gene>
    <name evidence="3" type="ORF">ACFQE6_14210</name>
</gene>
<accession>A0ABD5SM46</accession>
<comment type="caution">
    <text evidence="3">The sequence shown here is derived from an EMBL/GenBank/DDBJ whole genome shotgun (WGS) entry which is preliminary data.</text>
</comment>
<feature type="transmembrane region" description="Helical" evidence="1">
    <location>
        <begin position="115"/>
        <end position="139"/>
    </location>
</feature>
<sequence length="474" mass="49807">MAAVILGMFMGMLPGMGGTITLALLIPLTYTFEPVVAFMVLAAALGGTNFGGSVSAILINTPGSAPNAATLLDGYPMTRNGEGGRAITASAVSSAAGAIFGLLIFVLSLPILREIIVLFGPPEIFWLGMWGLTVIAIIIKGDMTSGLISASLGLIFAIHGLNAITANERWTYGAVEMLDGIQLIPALIGLFAVAEMIKLVSEGENASRGNADATSGKLQGFKDVFANKFLFIRSSIVGGIIGIIPGVGGAAANYVAYFQAMQTEPDSEKFGTGDVRGVIASEASNDAKDGTGLLPTLGLGIPGSASMAVLLGAFILHGITPGPMLIEENFDIVTIIVAALLISNVLTSTIGILLSDKLAVVTRLDPRILAPVILIVSFFGTYAMNNVVFQIWVTLLFGLLGYVMIKLDISRVPMILAMVLGPIVEDNFFRALQISGSEYGIFFDSYTSLIFIALIGISLFLPYIRVFVRNRVIA</sequence>
<feature type="transmembrane region" description="Helical" evidence="1">
    <location>
        <begin position="146"/>
        <end position="164"/>
    </location>
</feature>
<feature type="transmembrane region" description="Helical" evidence="1">
    <location>
        <begin position="35"/>
        <end position="59"/>
    </location>
</feature>
<dbReference type="PANTHER" id="PTHR35342:SF5">
    <property type="entry name" value="TRICARBOXYLIC TRANSPORT PROTEIN"/>
    <property type="match status" value="1"/>
</dbReference>
<proteinExistence type="predicted"/>
<keyword evidence="4" id="KW-1185">Reference proteome</keyword>
<feature type="transmembrane region" description="Helical" evidence="1">
    <location>
        <begin position="297"/>
        <end position="320"/>
    </location>
</feature>
<organism evidence="3 4">
    <name type="scientific">Natrinema soli</name>
    <dbReference type="NCBI Taxonomy" id="1930624"/>
    <lineage>
        <taxon>Archaea</taxon>
        <taxon>Methanobacteriati</taxon>
        <taxon>Methanobacteriota</taxon>
        <taxon>Stenosarchaea group</taxon>
        <taxon>Halobacteria</taxon>
        <taxon>Halobacteriales</taxon>
        <taxon>Natrialbaceae</taxon>
        <taxon>Natrinema</taxon>
    </lineage>
</organism>
<dbReference type="PANTHER" id="PTHR35342">
    <property type="entry name" value="TRICARBOXYLIC TRANSPORT PROTEIN"/>
    <property type="match status" value="1"/>
</dbReference>
<evidence type="ECO:0000313" key="3">
    <source>
        <dbReference type="EMBL" id="MFC6766104.1"/>
    </source>
</evidence>
<evidence type="ECO:0000259" key="2">
    <source>
        <dbReference type="Pfam" id="PF01970"/>
    </source>
</evidence>
<feature type="domain" description="DUF112" evidence="2">
    <location>
        <begin position="2"/>
        <end position="416"/>
    </location>
</feature>
<feature type="transmembrane region" description="Helical" evidence="1">
    <location>
        <begin position="389"/>
        <end position="405"/>
    </location>
</feature>
<name>A0ABD5SM46_9EURY</name>
<dbReference type="EMBL" id="JBHSWV010000214">
    <property type="protein sequence ID" value="MFC6766104.1"/>
    <property type="molecule type" value="Genomic_DNA"/>
</dbReference>
<feature type="transmembrane region" description="Helical" evidence="1">
    <location>
        <begin position="449"/>
        <end position="468"/>
    </location>
</feature>
<evidence type="ECO:0000313" key="4">
    <source>
        <dbReference type="Proteomes" id="UP001596383"/>
    </source>
</evidence>